<feature type="domain" description="GOST seven transmembrane" evidence="7">
    <location>
        <begin position="5"/>
        <end position="253"/>
    </location>
</feature>
<organism evidence="8 9">
    <name type="scientific">Batrachochytrium dendrobatidis (strain JAM81 / FGSC 10211)</name>
    <name type="common">Frog chytrid fungus</name>
    <dbReference type="NCBI Taxonomy" id="684364"/>
    <lineage>
        <taxon>Eukaryota</taxon>
        <taxon>Fungi</taxon>
        <taxon>Fungi incertae sedis</taxon>
        <taxon>Chytridiomycota</taxon>
        <taxon>Chytridiomycota incertae sedis</taxon>
        <taxon>Chytridiomycetes</taxon>
        <taxon>Rhizophydiales</taxon>
        <taxon>Rhizophydiales incertae sedis</taxon>
        <taxon>Batrachochytrium</taxon>
    </lineage>
</organism>
<keyword evidence="3" id="KW-0732">Signal</keyword>
<dbReference type="InterPro" id="IPR009637">
    <property type="entry name" value="GPR107/GPR108-like"/>
</dbReference>
<feature type="transmembrane region" description="Helical" evidence="6">
    <location>
        <begin position="222"/>
        <end position="246"/>
    </location>
</feature>
<keyword evidence="2 6" id="KW-0812">Transmembrane</keyword>
<dbReference type="InterPro" id="IPR053937">
    <property type="entry name" value="GOST_TM"/>
</dbReference>
<dbReference type="Proteomes" id="UP000007241">
    <property type="component" value="Unassembled WGS sequence"/>
</dbReference>
<dbReference type="OMA" id="DGMSDIQ"/>
<dbReference type="EMBL" id="GL882882">
    <property type="protein sequence ID" value="EGF81561.1"/>
    <property type="molecule type" value="Genomic_DNA"/>
</dbReference>
<evidence type="ECO:0000313" key="8">
    <source>
        <dbReference type="EMBL" id="EGF81561.1"/>
    </source>
</evidence>
<feature type="transmembrane region" description="Helical" evidence="6">
    <location>
        <begin position="40"/>
        <end position="58"/>
    </location>
</feature>
<dbReference type="FunCoup" id="F4NZF3">
    <property type="interactions" value="376"/>
</dbReference>
<feature type="transmembrane region" description="Helical" evidence="6">
    <location>
        <begin position="113"/>
        <end position="133"/>
    </location>
</feature>
<evidence type="ECO:0000256" key="1">
    <source>
        <dbReference type="ARBA" id="ARBA00004141"/>
    </source>
</evidence>
<name>F4NZF3_BATDJ</name>
<gene>
    <name evidence="8" type="ORF">BATDEDRAFT_36841</name>
</gene>
<sequence length="375" mass="42290">MFYPAWIFYGVISMAYLILGIVWMSLSFKYWKDILPIQHFVSGVIAFLIIEMAFNFGMYDNYNNTGVVSIPLMIFVVIFNSGRISLSFFMLLIVALGYGVVKPTLGDTMKRCIILTVVHFVFGVSYATASLVSAEKNNFTIIILVIPLSLTMMAFYVWTFTAITETMARLEARRQSVKLRMYNRLGYILTGSAVAIIVIAAANSVNLTHRNDPKWIAVQWKWHWMLLDGAMNTIYFLVFVSILILWRPTENNQRYGLDQLAQDDPDEDINGIKLHEVLHNVDEFGEFDDEFGQFHDDELESAEDVLKWVEQNVGSTQAEANGVVVGSATGVGLGETEVRSRHSNAFTPVQLTSTHVRLQSEDVGLPDAHSSDKLI</sequence>
<evidence type="ECO:0000256" key="4">
    <source>
        <dbReference type="ARBA" id="ARBA00022989"/>
    </source>
</evidence>
<feature type="transmembrane region" description="Helical" evidence="6">
    <location>
        <begin position="70"/>
        <end position="101"/>
    </location>
</feature>
<comment type="subcellular location">
    <subcellularLocation>
        <location evidence="1">Membrane</location>
        <topology evidence="1">Multi-pass membrane protein</topology>
    </subcellularLocation>
</comment>
<feature type="transmembrane region" description="Helical" evidence="6">
    <location>
        <begin position="185"/>
        <end position="202"/>
    </location>
</feature>
<evidence type="ECO:0000256" key="3">
    <source>
        <dbReference type="ARBA" id="ARBA00022729"/>
    </source>
</evidence>
<accession>F4NZF3</accession>
<dbReference type="GO" id="GO:0042147">
    <property type="term" value="P:retrograde transport, endosome to Golgi"/>
    <property type="evidence" value="ECO:0000318"/>
    <property type="project" value="GO_Central"/>
</dbReference>
<dbReference type="PANTHER" id="PTHR21229">
    <property type="entry name" value="LUNG SEVEN TRANSMEMBRANE RECEPTOR"/>
    <property type="match status" value="1"/>
</dbReference>
<dbReference type="OrthoDB" id="19932at2759"/>
<evidence type="ECO:0000256" key="2">
    <source>
        <dbReference type="ARBA" id="ARBA00022692"/>
    </source>
</evidence>
<feature type="transmembrane region" description="Helical" evidence="6">
    <location>
        <begin position="139"/>
        <end position="164"/>
    </location>
</feature>
<evidence type="ECO:0000313" key="9">
    <source>
        <dbReference type="Proteomes" id="UP000007241"/>
    </source>
</evidence>
<keyword evidence="9" id="KW-1185">Reference proteome</keyword>
<dbReference type="PANTHER" id="PTHR21229:SF1">
    <property type="entry name" value="GH17801P"/>
    <property type="match status" value="1"/>
</dbReference>
<reference evidence="8 9" key="1">
    <citation type="submission" date="2009-12" db="EMBL/GenBank/DDBJ databases">
        <title>The draft genome of Batrachochytrium dendrobatidis.</title>
        <authorList>
            <consortium name="US DOE Joint Genome Institute (JGI-PGF)"/>
            <person name="Kuo A."/>
            <person name="Salamov A."/>
            <person name="Schmutz J."/>
            <person name="Lucas S."/>
            <person name="Pitluck S."/>
            <person name="Rosenblum E."/>
            <person name="Stajich J."/>
            <person name="Eisen M."/>
            <person name="Grigoriev I.V."/>
        </authorList>
    </citation>
    <scope>NUCLEOTIDE SEQUENCE [LARGE SCALE GENOMIC DNA]</scope>
    <source>
        <strain evidence="9">JAM81 / FGSC 10211</strain>
    </source>
</reference>
<dbReference type="GO" id="GO:0005829">
    <property type="term" value="C:cytosol"/>
    <property type="evidence" value="ECO:0007669"/>
    <property type="project" value="GOC"/>
</dbReference>
<dbReference type="STRING" id="684364.F4NZF3"/>
<keyword evidence="5 6" id="KW-0472">Membrane</keyword>
<dbReference type="AlphaFoldDB" id="F4NZF3"/>
<dbReference type="GO" id="GO:0016020">
    <property type="term" value="C:membrane"/>
    <property type="evidence" value="ECO:0000318"/>
    <property type="project" value="GO_Central"/>
</dbReference>
<dbReference type="InParanoid" id="F4NZF3"/>
<dbReference type="GeneID" id="18241225"/>
<feature type="transmembrane region" description="Helical" evidence="6">
    <location>
        <begin position="6"/>
        <end position="28"/>
    </location>
</feature>
<dbReference type="GO" id="GO:0005794">
    <property type="term" value="C:Golgi apparatus"/>
    <property type="evidence" value="ECO:0000318"/>
    <property type="project" value="GO_Central"/>
</dbReference>
<keyword evidence="4 6" id="KW-1133">Transmembrane helix</keyword>
<evidence type="ECO:0000259" key="7">
    <source>
        <dbReference type="Pfam" id="PF06814"/>
    </source>
</evidence>
<evidence type="ECO:0000256" key="6">
    <source>
        <dbReference type="SAM" id="Phobius"/>
    </source>
</evidence>
<evidence type="ECO:0000256" key="5">
    <source>
        <dbReference type="ARBA" id="ARBA00023136"/>
    </source>
</evidence>
<dbReference type="Pfam" id="PF06814">
    <property type="entry name" value="GOST_TM"/>
    <property type="match status" value="1"/>
</dbReference>
<dbReference type="RefSeq" id="XP_006678068.1">
    <property type="nucleotide sequence ID" value="XM_006678005.1"/>
</dbReference>
<dbReference type="HOGENOM" id="CLU_737669_0_0_1"/>
<protein>
    <recommendedName>
        <fullName evidence="7">GOST seven transmembrane domain-containing protein</fullName>
    </recommendedName>
</protein>
<proteinExistence type="predicted"/>